<proteinExistence type="inferred from homology"/>
<comment type="function">
    <text evidence="8">Conversion of 1,4-dihydroxy-2-naphthoate (DHNA) to demethylmenaquinone (DMK).</text>
</comment>
<evidence type="ECO:0000256" key="4">
    <source>
        <dbReference type="ARBA" id="ARBA00022679"/>
    </source>
</evidence>
<comment type="subcellular location">
    <subcellularLocation>
        <location evidence="8">Cell membrane</location>
        <topology evidence="8">Multi-pass membrane protein</topology>
    </subcellularLocation>
    <subcellularLocation>
        <location evidence="1">Membrane</location>
        <topology evidence="1">Multi-pass membrane protein</topology>
    </subcellularLocation>
</comment>
<sequence length="376" mass="39747">MPRALHILKAMTMGLWIQGARPKTLPLAISPVVAASMAMWPTVFEGVWGGSYLHRPCPVIGGRPSFDPNGDYGQCLTSPVWYAAVTLLCVGVALLLQIAANFANDYADGVRGADDARGGEESATGKPQRLTASGLVPAKHVLAAAGVSAALACVCGLAITVLTGHWWFIALGLVCLAAGWYYVGGRHPYGYHGWGEVAVFVFFGLVATCGTSYALSDEVPFLVEWTAVALGLVAVGVLCVNNLRDIDDDAAHGKHTWMVRLGRERGTTFASVIPIAAVAMLALAYMSRNPLIRVAWMAADPMCGMTGDGRTVCTGVSWIDIVLAAASTAMLVVAIVLCIRLCRGLRGRRYRSALPMASMLSPVLALGFGFLYLMGA</sequence>
<comment type="pathway">
    <text evidence="8">Quinol/quinone metabolism; menaquinone biosynthesis; menaquinol from 1,4-dihydroxy-2-naphthoate: step 1/2.</text>
</comment>
<organism evidence="10 11">
    <name type="scientific">Bifidobacterium callitrichos DSM 23973</name>
    <dbReference type="NCBI Taxonomy" id="1437609"/>
    <lineage>
        <taxon>Bacteria</taxon>
        <taxon>Bacillati</taxon>
        <taxon>Actinomycetota</taxon>
        <taxon>Actinomycetes</taxon>
        <taxon>Bifidobacteriales</taxon>
        <taxon>Bifidobacteriaceae</taxon>
        <taxon>Bifidobacterium</taxon>
    </lineage>
</organism>
<keyword evidence="2 8" id="KW-0474">Menaquinone biosynthesis</keyword>
<feature type="transmembrane region" description="Helical" evidence="8">
    <location>
        <begin position="141"/>
        <end position="159"/>
    </location>
</feature>
<comment type="similarity">
    <text evidence="8">Belongs to the MenA family. Type 1 subfamily.</text>
</comment>
<dbReference type="InterPro" id="IPR044878">
    <property type="entry name" value="UbiA_sf"/>
</dbReference>
<feature type="transmembrane region" description="Helical" evidence="8">
    <location>
        <begin position="25"/>
        <end position="43"/>
    </location>
</feature>
<feature type="transmembrane region" description="Helical" evidence="8">
    <location>
        <begin position="268"/>
        <end position="287"/>
    </location>
</feature>
<dbReference type="PANTHER" id="PTHR13929:SF0">
    <property type="entry name" value="UBIA PRENYLTRANSFERASE DOMAIN-CONTAINING PROTEIN 1"/>
    <property type="match status" value="1"/>
</dbReference>
<dbReference type="GO" id="GO:0046428">
    <property type="term" value="F:1,4-dihydroxy-2-naphthoate polyprenyltransferase activity"/>
    <property type="evidence" value="ECO:0007669"/>
    <property type="project" value="UniProtKB-UniRule"/>
</dbReference>
<dbReference type="GO" id="GO:0009234">
    <property type="term" value="P:menaquinone biosynthetic process"/>
    <property type="evidence" value="ECO:0007669"/>
    <property type="project" value="UniProtKB-UniRule"/>
</dbReference>
<evidence type="ECO:0000256" key="6">
    <source>
        <dbReference type="ARBA" id="ARBA00022989"/>
    </source>
</evidence>
<dbReference type="EC" id="2.5.1.74" evidence="8 9"/>
<keyword evidence="3 8" id="KW-1003">Cell membrane</keyword>
<evidence type="ECO:0000256" key="8">
    <source>
        <dbReference type="HAMAP-Rule" id="MF_01937"/>
    </source>
</evidence>
<accession>A0A087ABU9</accession>
<dbReference type="STRING" id="1437609.BCAL_0621"/>
<dbReference type="NCBIfam" id="TIGR00751">
    <property type="entry name" value="menA"/>
    <property type="match status" value="1"/>
</dbReference>
<feature type="transmembrane region" description="Helical" evidence="8">
    <location>
        <begin position="165"/>
        <end position="183"/>
    </location>
</feature>
<dbReference type="Pfam" id="PF01040">
    <property type="entry name" value="UbiA"/>
    <property type="match status" value="1"/>
</dbReference>
<dbReference type="EMBL" id="JGYS01000003">
    <property type="protein sequence ID" value="KFI56249.1"/>
    <property type="molecule type" value="Genomic_DNA"/>
</dbReference>
<dbReference type="PANTHER" id="PTHR13929">
    <property type="entry name" value="1,4-DIHYDROXY-2-NAPHTHOATE OCTAPRENYLTRANSFERASE"/>
    <property type="match status" value="1"/>
</dbReference>
<evidence type="ECO:0000313" key="10">
    <source>
        <dbReference type="EMBL" id="KFI56249.1"/>
    </source>
</evidence>
<keyword evidence="4 8" id="KW-0808">Transferase</keyword>
<evidence type="ECO:0000256" key="2">
    <source>
        <dbReference type="ARBA" id="ARBA00022428"/>
    </source>
</evidence>
<dbReference type="Gene3D" id="1.10.357.140">
    <property type="entry name" value="UbiA prenyltransferase"/>
    <property type="match status" value="1"/>
</dbReference>
<dbReference type="HAMAP" id="MF_01937">
    <property type="entry name" value="MenA_1"/>
    <property type="match status" value="1"/>
</dbReference>
<dbReference type="eggNOG" id="COG1575">
    <property type="taxonomic scope" value="Bacteria"/>
</dbReference>
<feature type="transmembrane region" description="Helical" evidence="8">
    <location>
        <begin position="221"/>
        <end position="240"/>
    </location>
</feature>
<feature type="transmembrane region" description="Helical" evidence="8">
    <location>
        <begin position="195"/>
        <end position="215"/>
    </location>
</feature>
<keyword evidence="5 8" id="KW-0812">Transmembrane</keyword>
<feature type="transmembrane region" description="Helical" evidence="8">
    <location>
        <begin position="80"/>
        <end position="103"/>
    </location>
</feature>
<keyword evidence="6 8" id="KW-1133">Transmembrane helix</keyword>
<evidence type="ECO:0000256" key="3">
    <source>
        <dbReference type="ARBA" id="ARBA00022475"/>
    </source>
</evidence>
<dbReference type="GO" id="GO:0005886">
    <property type="term" value="C:plasma membrane"/>
    <property type="evidence" value="ECO:0007669"/>
    <property type="project" value="UniProtKB-SubCell"/>
</dbReference>
<feature type="transmembrane region" description="Helical" evidence="8">
    <location>
        <begin position="321"/>
        <end position="342"/>
    </location>
</feature>
<dbReference type="UniPathway" id="UPA00079">
    <property type="reaction ID" value="UER00168"/>
</dbReference>
<dbReference type="InterPro" id="IPR004657">
    <property type="entry name" value="MenA"/>
</dbReference>
<dbReference type="GO" id="GO:0042371">
    <property type="term" value="P:vitamin K biosynthetic process"/>
    <property type="evidence" value="ECO:0007669"/>
    <property type="project" value="TreeGrafter"/>
</dbReference>
<reference evidence="10 11" key="1">
    <citation type="submission" date="2014-03" db="EMBL/GenBank/DDBJ databases">
        <title>Genomics of Bifidobacteria.</title>
        <authorList>
            <person name="Ventura M."/>
            <person name="Milani C."/>
            <person name="Lugli G.A."/>
        </authorList>
    </citation>
    <scope>NUCLEOTIDE SEQUENCE [LARGE SCALE GENOMIC DNA]</scope>
    <source>
        <strain evidence="10 11">DSM 23973</strain>
    </source>
</reference>
<protein>
    <recommendedName>
        <fullName evidence="8 9">1,4-dihydroxy-2-naphthoate octaprenyltransferase</fullName>
        <shortName evidence="8">DHNA-octaprenyltransferase</shortName>
        <ecNumber evidence="8 9">2.5.1.74</ecNumber>
    </recommendedName>
</protein>
<keyword evidence="7 8" id="KW-0472">Membrane</keyword>
<dbReference type="AlphaFoldDB" id="A0A087ABU9"/>
<evidence type="ECO:0000256" key="5">
    <source>
        <dbReference type="ARBA" id="ARBA00022692"/>
    </source>
</evidence>
<evidence type="ECO:0000313" key="11">
    <source>
        <dbReference type="Proteomes" id="UP000029072"/>
    </source>
</evidence>
<name>A0A087ABU9_9BIFI</name>
<comment type="catalytic activity">
    <reaction evidence="8">
        <text>an all-trans-polyprenyl diphosphate + 1,4-dihydroxy-2-naphthoate + H(+) = a 2-demethylmenaquinol + CO2 + diphosphate</text>
        <dbReference type="Rhea" id="RHEA:26478"/>
        <dbReference type="Rhea" id="RHEA-COMP:9563"/>
        <dbReference type="Rhea" id="RHEA-COMP:9564"/>
        <dbReference type="ChEBI" id="CHEBI:11173"/>
        <dbReference type="ChEBI" id="CHEBI:15378"/>
        <dbReference type="ChEBI" id="CHEBI:16526"/>
        <dbReference type="ChEBI" id="CHEBI:33019"/>
        <dbReference type="ChEBI" id="CHEBI:55437"/>
        <dbReference type="ChEBI" id="CHEBI:58914"/>
        <dbReference type="EC" id="2.5.1.74"/>
    </reaction>
</comment>
<gene>
    <name evidence="8" type="primary">menA</name>
    <name evidence="10" type="ORF">BCAL_0621</name>
</gene>
<evidence type="ECO:0000256" key="9">
    <source>
        <dbReference type="NCBIfam" id="TIGR00751"/>
    </source>
</evidence>
<evidence type="ECO:0000256" key="7">
    <source>
        <dbReference type="ARBA" id="ARBA00023136"/>
    </source>
</evidence>
<dbReference type="InterPro" id="IPR026046">
    <property type="entry name" value="UBIAD1"/>
</dbReference>
<dbReference type="Proteomes" id="UP000029072">
    <property type="component" value="Unassembled WGS sequence"/>
</dbReference>
<dbReference type="InterPro" id="IPR000537">
    <property type="entry name" value="UbiA_prenyltransferase"/>
</dbReference>
<feature type="transmembrane region" description="Helical" evidence="8">
    <location>
        <begin position="354"/>
        <end position="374"/>
    </location>
</feature>
<evidence type="ECO:0000256" key="1">
    <source>
        <dbReference type="ARBA" id="ARBA00004141"/>
    </source>
</evidence>
<dbReference type="CDD" id="cd13962">
    <property type="entry name" value="PT_UbiA_UBIAD1"/>
    <property type="match status" value="1"/>
</dbReference>
<comment type="caution">
    <text evidence="10">The sequence shown here is derived from an EMBL/GenBank/DDBJ whole genome shotgun (WGS) entry which is preliminary data.</text>
</comment>